<dbReference type="Proteomes" id="UP001177023">
    <property type="component" value="Unassembled WGS sequence"/>
</dbReference>
<dbReference type="AlphaFoldDB" id="A0AA36CYM5"/>
<feature type="region of interest" description="Disordered" evidence="1">
    <location>
        <begin position="222"/>
        <end position="264"/>
    </location>
</feature>
<evidence type="ECO:0000313" key="3">
    <source>
        <dbReference type="Proteomes" id="UP001177023"/>
    </source>
</evidence>
<evidence type="ECO:0000256" key="1">
    <source>
        <dbReference type="SAM" id="MobiDB-lite"/>
    </source>
</evidence>
<evidence type="ECO:0000313" key="2">
    <source>
        <dbReference type="EMBL" id="CAJ0577768.1"/>
    </source>
</evidence>
<organism evidence="2 3">
    <name type="scientific">Mesorhabditis spiculigera</name>
    <dbReference type="NCBI Taxonomy" id="96644"/>
    <lineage>
        <taxon>Eukaryota</taxon>
        <taxon>Metazoa</taxon>
        <taxon>Ecdysozoa</taxon>
        <taxon>Nematoda</taxon>
        <taxon>Chromadorea</taxon>
        <taxon>Rhabditida</taxon>
        <taxon>Rhabditina</taxon>
        <taxon>Rhabditomorpha</taxon>
        <taxon>Rhabditoidea</taxon>
        <taxon>Rhabditidae</taxon>
        <taxon>Mesorhabditinae</taxon>
        <taxon>Mesorhabditis</taxon>
    </lineage>
</organism>
<accession>A0AA36CYM5</accession>
<proteinExistence type="predicted"/>
<name>A0AA36CYM5_9BILA</name>
<feature type="non-terminal residue" evidence="2">
    <location>
        <position position="1"/>
    </location>
</feature>
<reference evidence="2" key="1">
    <citation type="submission" date="2023-06" db="EMBL/GenBank/DDBJ databases">
        <authorList>
            <person name="Delattre M."/>
        </authorList>
    </citation>
    <scope>NUCLEOTIDE SEQUENCE</scope>
    <source>
        <strain evidence="2">AF72</strain>
    </source>
</reference>
<protein>
    <submittedName>
        <fullName evidence="2">Uncharacterized protein</fullName>
    </submittedName>
</protein>
<feature type="compositionally biased region" description="Basic and acidic residues" evidence="1">
    <location>
        <begin position="227"/>
        <end position="236"/>
    </location>
</feature>
<comment type="caution">
    <text evidence="2">The sequence shown here is derived from an EMBL/GenBank/DDBJ whole genome shotgun (WGS) entry which is preliminary data.</text>
</comment>
<dbReference type="EMBL" id="CATQJA010002651">
    <property type="protein sequence ID" value="CAJ0577768.1"/>
    <property type="molecule type" value="Genomic_DNA"/>
</dbReference>
<gene>
    <name evidence="2" type="ORF">MSPICULIGERA_LOCUS16035</name>
</gene>
<keyword evidence="3" id="KW-1185">Reference proteome</keyword>
<sequence>MAYVSDNYHELKDGSCFMEVSHAPSTSTVYYTSAPSQPNGTRIFYIAAPGTLPPVAEPANDCAEAEFLNITSETAHQPVYHEDEGYDQAPEDAHQPENAENLPEDIDQPAIEVVAEVVTINNVKTAAETAAGLRKCKVEFIGNSTRKRKLHFKCEICQLKTGLALEVPPIEDTEHFERLVATIFQDGSLGWDYNQISTRLAGFSGQHICGFHAPGYWTSNGGLTTKLRPEKRNSETKKRKKPQQQSRAVVVQEPTPEVKHSPVL</sequence>